<dbReference type="InterPro" id="IPR027038">
    <property type="entry name" value="RanGap"/>
</dbReference>
<dbReference type="GO" id="GO:0005096">
    <property type="term" value="F:GTPase activator activity"/>
    <property type="evidence" value="ECO:0007669"/>
    <property type="project" value="UniProtKB-KW"/>
</dbReference>
<dbReference type="InterPro" id="IPR032675">
    <property type="entry name" value="LRR_dom_sf"/>
</dbReference>
<sequence length="421" mass="45713">MAPSTKIFSLEGRGLKLDTAEDLETHIADLRAMDDVEEVHLLGNTLGVGACKLLGEVLATKKTLRVANLADIFTGRLLSEIPAALSSLLTSILNLPNLNTINLNDNAFGLNTQAPLVAFLSAHVPLQHLYLNNNGLGPHAGILIADALSELHARKEEARKQGQVVPDLETVICGRNRLENGSMTAWAKAFRLHNRVREVKMVQNGIRQEGISHLLSEGLRHASRLEVLDLQDNTFTLLGARALAAVAPGWADLVELGVSDSLLGAKGGVLLAKALGKGKNKKLQILRLQYNEITAQGVKALAEAAAEALPVLRKLELNGNKFTEEDDSIIALQDLFEARKEKQAGDVVVEDDWGLDSLSDLEEESEAEEEEEEEEEEGEPDTEELAEKLIKEAEEAQEEPVIQVKDKEVDALAEKLGKAAI</sequence>
<dbReference type="AlphaFoldDB" id="A0A3S4ET49"/>
<evidence type="ECO:0000313" key="6">
    <source>
        <dbReference type="Proteomes" id="UP000289323"/>
    </source>
</evidence>
<dbReference type="GO" id="GO:0006913">
    <property type="term" value="P:nucleocytoplasmic transport"/>
    <property type="evidence" value="ECO:0007669"/>
    <property type="project" value="TreeGrafter"/>
</dbReference>
<dbReference type="GO" id="GO:0048471">
    <property type="term" value="C:perinuclear region of cytoplasm"/>
    <property type="evidence" value="ECO:0007669"/>
    <property type="project" value="TreeGrafter"/>
</dbReference>
<dbReference type="GO" id="GO:0005634">
    <property type="term" value="C:nucleus"/>
    <property type="evidence" value="ECO:0007669"/>
    <property type="project" value="TreeGrafter"/>
</dbReference>
<dbReference type="InterPro" id="IPR001611">
    <property type="entry name" value="Leu-rich_rpt"/>
</dbReference>
<dbReference type="PANTHER" id="PTHR24113">
    <property type="entry name" value="RAN GTPASE-ACTIVATING PROTEIN 1"/>
    <property type="match status" value="1"/>
</dbReference>
<evidence type="ECO:0000256" key="2">
    <source>
        <dbReference type="ARBA" id="ARBA00022614"/>
    </source>
</evidence>
<keyword evidence="2" id="KW-0433">Leucine-rich repeat</keyword>
<evidence type="ECO:0000256" key="4">
    <source>
        <dbReference type="SAM" id="MobiDB-lite"/>
    </source>
</evidence>
<evidence type="ECO:0000256" key="1">
    <source>
        <dbReference type="ARBA" id="ARBA00022468"/>
    </source>
</evidence>
<name>A0A3S4ET49_9PEZI</name>
<keyword evidence="3" id="KW-0677">Repeat</keyword>
<dbReference type="SUPFAM" id="SSF52047">
    <property type="entry name" value="RNI-like"/>
    <property type="match status" value="1"/>
</dbReference>
<dbReference type="GO" id="GO:0005829">
    <property type="term" value="C:cytosol"/>
    <property type="evidence" value="ECO:0007669"/>
    <property type="project" value="TreeGrafter"/>
</dbReference>
<evidence type="ECO:0000313" key="5">
    <source>
        <dbReference type="EMBL" id="SPQ18305.1"/>
    </source>
</evidence>
<gene>
    <name evidence="5" type="ORF">TT172_LOCUS724</name>
</gene>
<evidence type="ECO:0000256" key="3">
    <source>
        <dbReference type="ARBA" id="ARBA00022737"/>
    </source>
</evidence>
<protein>
    <submittedName>
        <fullName evidence="5">D93e52da-0322-43d1-a9ab-ba40e1dbf1f5</fullName>
    </submittedName>
</protein>
<organism evidence="5 6">
    <name type="scientific">Thermothielavioides terrestris</name>
    <dbReference type="NCBI Taxonomy" id="2587410"/>
    <lineage>
        <taxon>Eukaryota</taxon>
        <taxon>Fungi</taxon>
        <taxon>Dikarya</taxon>
        <taxon>Ascomycota</taxon>
        <taxon>Pezizomycotina</taxon>
        <taxon>Sordariomycetes</taxon>
        <taxon>Sordariomycetidae</taxon>
        <taxon>Sordariales</taxon>
        <taxon>Chaetomiaceae</taxon>
        <taxon>Thermothielavioides</taxon>
    </lineage>
</organism>
<dbReference type="Pfam" id="PF13516">
    <property type="entry name" value="LRR_6"/>
    <property type="match status" value="2"/>
</dbReference>
<dbReference type="GO" id="GO:0031267">
    <property type="term" value="F:small GTPase binding"/>
    <property type="evidence" value="ECO:0007669"/>
    <property type="project" value="TreeGrafter"/>
</dbReference>
<reference evidence="5 6" key="1">
    <citation type="submission" date="2018-04" db="EMBL/GenBank/DDBJ databases">
        <authorList>
            <person name="Huttner S."/>
            <person name="Dainat J."/>
        </authorList>
    </citation>
    <scope>NUCLEOTIDE SEQUENCE [LARGE SCALE GENOMIC DNA]</scope>
</reference>
<dbReference type="PANTHER" id="PTHR24113:SF12">
    <property type="entry name" value="RAN GTPASE-ACTIVATING PROTEIN 1"/>
    <property type="match status" value="1"/>
</dbReference>
<proteinExistence type="predicted"/>
<accession>A0A3S4ET49</accession>
<dbReference type="Proteomes" id="UP000289323">
    <property type="component" value="Unassembled WGS sequence"/>
</dbReference>
<feature type="region of interest" description="Disordered" evidence="4">
    <location>
        <begin position="356"/>
        <end position="402"/>
    </location>
</feature>
<feature type="compositionally biased region" description="Acidic residues" evidence="4">
    <location>
        <begin position="356"/>
        <end position="384"/>
    </location>
</feature>
<dbReference type="Gene3D" id="3.80.10.10">
    <property type="entry name" value="Ribonuclease Inhibitor"/>
    <property type="match status" value="1"/>
</dbReference>
<dbReference type="SMART" id="SM00368">
    <property type="entry name" value="LRR_RI"/>
    <property type="match status" value="8"/>
</dbReference>
<keyword evidence="1" id="KW-0343">GTPase activation</keyword>
<feature type="compositionally biased region" description="Basic and acidic residues" evidence="4">
    <location>
        <begin position="385"/>
        <end position="394"/>
    </location>
</feature>
<dbReference type="EMBL" id="OUUZ01000001">
    <property type="protein sequence ID" value="SPQ18305.1"/>
    <property type="molecule type" value="Genomic_DNA"/>
</dbReference>
<dbReference type="CDD" id="cd00116">
    <property type="entry name" value="LRR_RI"/>
    <property type="match status" value="1"/>
</dbReference>